<organism evidence="2 3">
    <name type="scientific">Pleurodeles waltl</name>
    <name type="common">Iberian ribbed newt</name>
    <dbReference type="NCBI Taxonomy" id="8319"/>
    <lineage>
        <taxon>Eukaryota</taxon>
        <taxon>Metazoa</taxon>
        <taxon>Chordata</taxon>
        <taxon>Craniata</taxon>
        <taxon>Vertebrata</taxon>
        <taxon>Euteleostomi</taxon>
        <taxon>Amphibia</taxon>
        <taxon>Batrachia</taxon>
        <taxon>Caudata</taxon>
        <taxon>Salamandroidea</taxon>
        <taxon>Salamandridae</taxon>
        <taxon>Pleurodelinae</taxon>
        <taxon>Pleurodeles</taxon>
    </lineage>
</organism>
<sequence>MCASVHAGASSPTLIITGCVSGSKEGGGCLQEQLRPPRDRLCCSARRLGAHSCGPEHQTKAKQTVRNRLLPSSGARCTGDSVVPQGYGKEPSSGRKANREEQAPSFQRLPGAPATLQYPRATGRNPPLGVHPQAWDARRQPSPQCFICSSASKCRSPGLVSGPRTFFSFSDFETDLEPGGKGRKKKNRNLWKKSCRIGMKRKWTVM</sequence>
<proteinExistence type="predicted"/>
<protein>
    <submittedName>
        <fullName evidence="2">Uncharacterized protein</fullName>
    </submittedName>
</protein>
<evidence type="ECO:0000313" key="2">
    <source>
        <dbReference type="EMBL" id="KAJ1127595.1"/>
    </source>
</evidence>
<evidence type="ECO:0000256" key="1">
    <source>
        <dbReference type="SAM" id="MobiDB-lite"/>
    </source>
</evidence>
<feature type="region of interest" description="Disordered" evidence="1">
    <location>
        <begin position="52"/>
        <end position="126"/>
    </location>
</feature>
<gene>
    <name evidence="2" type="ORF">NDU88_005991</name>
</gene>
<accession>A0AAV7PQ45</accession>
<dbReference type="EMBL" id="JANPWB010000011">
    <property type="protein sequence ID" value="KAJ1127595.1"/>
    <property type="molecule type" value="Genomic_DNA"/>
</dbReference>
<dbReference type="AlphaFoldDB" id="A0AAV7PQ45"/>
<name>A0AAV7PQ45_PLEWA</name>
<reference evidence="2" key="1">
    <citation type="journal article" date="2022" name="bioRxiv">
        <title>Sequencing and chromosome-scale assembly of the giantPleurodeles waltlgenome.</title>
        <authorList>
            <person name="Brown T."/>
            <person name="Elewa A."/>
            <person name="Iarovenko S."/>
            <person name="Subramanian E."/>
            <person name="Araus A.J."/>
            <person name="Petzold A."/>
            <person name="Susuki M."/>
            <person name="Suzuki K.-i.T."/>
            <person name="Hayashi T."/>
            <person name="Toyoda A."/>
            <person name="Oliveira C."/>
            <person name="Osipova E."/>
            <person name="Leigh N.D."/>
            <person name="Simon A."/>
            <person name="Yun M.H."/>
        </authorList>
    </citation>
    <scope>NUCLEOTIDE SEQUENCE</scope>
    <source>
        <strain evidence="2">20211129_DDA</strain>
        <tissue evidence="2">Liver</tissue>
    </source>
</reference>
<comment type="caution">
    <text evidence="2">The sequence shown here is derived from an EMBL/GenBank/DDBJ whole genome shotgun (WGS) entry which is preliminary data.</text>
</comment>
<dbReference type="Proteomes" id="UP001066276">
    <property type="component" value="Chromosome 7"/>
</dbReference>
<keyword evidence="3" id="KW-1185">Reference proteome</keyword>
<evidence type="ECO:0000313" key="3">
    <source>
        <dbReference type="Proteomes" id="UP001066276"/>
    </source>
</evidence>